<dbReference type="InParanoid" id="F0YQM5"/>
<dbReference type="KEGG" id="aaf:AURANDRAFT_68745"/>
<feature type="compositionally biased region" description="Low complexity" evidence="1">
    <location>
        <begin position="18"/>
        <end position="27"/>
    </location>
</feature>
<gene>
    <name evidence="2" type="ORF">AURANDRAFT_68745</name>
</gene>
<reference evidence="2 3" key="1">
    <citation type="journal article" date="2011" name="Proc. Natl. Acad. Sci. U.S.A.">
        <title>Niche of harmful alga Aureococcus anophagefferens revealed through ecogenomics.</title>
        <authorList>
            <person name="Gobler C.J."/>
            <person name="Berry D.L."/>
            <person name="Dyhrman S.T."/>
            <person name="Wilhelm S.W."/>
            <person name="Salamov A."/>
            <person name="Lobanov A.V."/>
            <person name="Zhang Y."/>
            <person name="Collier J.L."/>
            <person name="Wurch L.L."/>
            <person name="Kustka A.B."/>
            <person name="Dill B.D."/>
            <person name="Shah M."/>
            <person name="VerBerkmoes N.C."/>
            <person name="Kuo A."/>
            <person name="Terry A."/>
            <person name="Pangilinan J."/>
            <person name="Lindquist E.A."/>
            <person name="Lucas S."/>
            <person name="Paulsen I.T."/>
            <person name="Hattenrath-Lehmann T.K."/>
            <person name="Talmage S.C."/>
            <person name="Walker E.A."/>
            <person name="Koch F."/>
            <person name="Burson A.M."/>
            <person name="Marcoval M.A."/>
            <person name="Tang Y.Z."/>
            <person name="Lecleir G.R."/>
            <person name="Coyne K.J."/>
            <person name="Berg G.M."/>
            <person name="Bertrand E.M."/>
            <person name="Saito M.A."/>
            <person name="Gladyshev V.N."/>
            <person name="Grigoriev I.V."/>
        </authorList>
    </citation>
    <scope>NUCLEOTIDE SEQUENCE [LARGE SCALE GENOMIC DNA]</scope>
    <source>
        <strain evidence="3">CCMP 1984</strain>
    </source>
</reference>
<dbReference type="EMBL" id="GL833423">
    <property type="protein sequence ID" value="EGB02583.1"/>
    <property type="molecule type" value="Genomic_DNA"/>
</dbReference>
<dbReference type="RefSeq" id="XP_009042716.1">
    <property type="nucleotide sequence ID" value="XM_009044468.1"/>
</dbReference>
<dbReference type="Proteomes" id="UP000002729">
    <property type="component" value="Unassembled WGS sequence"/>
</dbReference>
<evidence type="ECO:0000313" key="3">
    <source>
        <dbReference type="Proteomes" id="UP000002729"/>
    </source>
</evidence>
<proteinExistence type="predicted"/>
<evidence type="ECO:0000256" key="1">
    <source>
        <dbReference type="SAM" id="MobiDB-lite"/>
    </source>
</evidence>
<protein>
    <submittedName>
        <fullName evidence="2">Uncharacterized protein</fullName>
    </submittedName>
</protein>
<organism evidence="3">
    <name type="scientific">Aureococcus anophagefferens</name>
    <name type="common">Harmful bloom alga</name>
    <dbReference type="NCBI Taxonomy" id="44056"/>
    <lineage>
        <taxon>Eukaryota</taxon>
        <taxon>Sar</taxon>
        <taxon>Stramenopiles</taxon>
        <taxon>Ochrophyta</taxon>
        <taxon>Pelagophyceae</taxon>
        <taxon>Pelagomonadales</taxon>
        <taxon>Pelagomonadaceae</taxon>
        <taxon>Aureococcus</taxon>
    </lineage>
</organism>
<sequence length="160" mass="17364">MEAIDRRYDAPARPAPPRQDSNASSFADDSDEDGPAPPPPRRAAPEPEPEPEAPATVSGCHAEMVVHDTTFAPAKARTAPGVEFAVVIDADELGYVEYQFRCDRVLDGAPATRTLAFETDIMCAGDVFTHIFQDEGRYEIYDVDAEDAPGHIRVSSAEDD</sequence>
<accession>F0YQM5</accession>
<name>F0YQM5_AURAN</name>
<dbReference type="GeneID" id="20226996"/>
<feature type="region of interest" description="Disordered" evidence="1">
    <location>
        <begin position="1"/>
        <end position="57"/>
    </location>
</feature>
<dbReference type="AlphaFoldDB" id="F0YQM5"/>
<feature type="compositionally biased region" description="Basic and acidic residues" evidence="1">
    <location>
        <begin position="1"/>
        <end position="10"/>
    </location>
</feature>
<evidence type="ECO:0000313" key="2">
    <source>
        <dbReference type="EMBL" id="EGB02583.1"/>
    </source>
</evidence>
<keyword evidence="3" id="KW-1185">Reference proteome</keyword>